<evidence type="ECO:0000259" key="3">
    <source>
        <dbReference type="PROSITE" id="PS51677"/>
    </source>
</evidence>
<dbReference type="SUPFAM" id="SSF88713">
    <property type="entry name" value="Glycoside hydrolase/deacetylase"/>
    <property type="match status" value="1"/>
</dbReference>
<evidence type="ECO:0000313" key="5">
    <source>
        <dbReference type="Proteomes" id="UP001595840"/>
    </source>
</evidence>
<evidence type="ECO:0000313" key="4">
    <source>
        <dbReference type="EMBL" id="MFC4364416.1"/>
    </source>
</evidence>
<organism evidence="4 5">
    <name type="scientific">Simiduia curdlanivorans</name>
    <dbReference type="NCBI Taxonomy" id="1492769"/>
    <lineage>
        <taxon>Bacteria</taxon>
        <taxon>Pseudomonadati</taxon>
        <taxon>Pseudomonadota</taxon>
        <taxon>Gammaproteobacteria</taxon>
        <taxon>Cellvibrionales</taxon>
        <taxon>Cellvibrionaceae</taxon>
        <taxon>Simiduia</taxon>
    </lineage>
</organism>
<dbReference type="InterPro" id="IPR051398">
    <property type="entry name" value="Polysacch_Deacetylase"/>
</dbReference>
<name>A0ABV8V924_9GAMM</name>
<dbReference type="Proteomes" id="UP001595840">
    <property type="component" value="Unassembled WGS sequence"/>
</dbReference>
<evidence type="ECO:0000256" key="1">
    <source>
        <dbReference type="ARBA" id="ARBA00004613"/>
    </source>
</evidence>
<reference evidence="5" key="1">
    <citation type="journal article" date="2019" name="Int. J. Syst. Evol. Microbiol.">
        <title>The Global Catalogue of Microorganisms (GCM) 10K type strain sequencing project: providing services to taxonomists for standard genome sequencing and annotation.</title>
        <authorList>
            <consortium name="The Broad Institute Genomics Platform"/>
            <consortium name="The Broad Institute Genome Sequencing Center for Infectious Disease"/>
            <person name="Wu L."/>
            <person name="Ma J."/>
        </authorList>
    </citation>
    <scope>NUCLEOTIDE SEQUENCE [LARGE SCALE GENOMIC DNA]</scope>
    <source>
        <strain evidence="5">CECT 8570</strain>
    </source>
</reference>
<sequence length="281" mass="31491">MIVSPETFDMHMTEIKRHFEVVALGDWVNAKKRNDPLPTKACAITFDDGWLDNYQFAFPILEKHQIPFTVFAVSEKIGTDFSFWPNRIASYLSAGHTDILRRKPLFASALDALGEQKSASKEHISEVINLLKAHSEKEIYQALSDLPTPKDETPDQRTLMNWQEIQVMVQSGLCTIGSHTCTHQRLNQDLDATEASREIESSKSQLEEQLNAAVDIFCYPNGDSSRLAEELVSQTYSAAVTTKRGIVSNKSTPLHSLPRIGLHEDVSNTADKFGARLSGWL</sequence>
<accession>A0ABV8V924</accession>
<gene>
    <name evidence="4" type="ORF">ACFOX3_19060</name>
</gene>
<dbReference type="CDD" id="cd10918">
    <property type="entry name" value="CE4_NodB_like_5s_6s"/>
    <property type="match status" value="1"/>
</dbReference>
<dbReference type="RefSeq" id="WP_290260794.1">
    <property type="nucleotide sequence ID" value="NZ_JAUFQG010000004.1"/>
</dbReference>
<protein>
    <submittedName>
        <fullName evidence="4">Polysaccharide deacetylase family protein</fullName>
    </submittedName>
</protein>
<dbReference type="PROSITE" id="PS51677">
    <property type="entry name" value="NODB"/>
    <property type="match status" value="1"/>
</dbReference>
<evidence type="ECO:0000256" key="2">
    <source>
        <dbReference type="ARBA" id="ARBA00022729"/>
    </source>
</evidence>
<comment type="subcellular location">
    <subcellularLocation>
        <location evidence="1">Secreted</location>
    </subcellularLocation>
</comment>
<proteinExistence type="predicted"/>
<comment type="caution">
    <text evidence="4">The sequence shown here is derived from an EMBL/GenBank/DDBJ whole genome shotgun (WGS) entry which is preliminary data.</text>
</comment>
<dbReference type="PANTHER" id="PTHR34216">
    <property type="match status" value="1"/>
</dbReference>
<dbReference type="InterPro" id="IPR002509">
    <property type="entry name" value="NODB_dom"/>
</dbReference>
<dbReference type="Pfam" id="PF01522">
    <property type="entry name" value="Polysacc_deac_1"/>
    <property type="match status" value="2"/>
</dbReference>
<dbReference type="InterPro" id="IPR011330">
    <property type="entry name" value="Glyco_hydro/deAcase_b/a-brl"/>
</dbReference>
<dbReference type="Gene3D" id="3.20.20.370">
    <property type="entry name" value="Glycoside hydrolase/deacetylase"/>
    <property type="match status" value="1"/>
</dbReference>
<keyword evidence="2" id="KW-0732">Signal</keyword>
<keyword evidence="5" id="KW-1185">Reference proteome</keyword>
<feature type="domain" description="NodB homology" evidence="3">
    <location>
        <begin position="40"/>
        <end position="281"/>
    </location>
</feature>
<dbReference type="EMBL" id="JBHSCX010000025">
    <property type="protein sequence ID" value="MFC4364416.1"/>
    <property type="molecule type" value="Genomic_DNA"/>
</dbReference>
<dbReference type="PANTHER" id="PTHR34216:SF3">
    <property type="entry name" value="POLY-BETA-1,6-N-ACETYL-D-GLUCOSAMINE N-DEACETYLASE"/>
    <property type="match status" value="1"/>
</dbReference>